<organism evidence="2 3">
    <name type="scientific">Protea cynaroides</name>
    <dbReference type="NCBI Taxonomy" id="273540"/>
    <lineage>
        <taxon>Eukaryota</taxon>
        <taxon>Viridiplantae</taxon>
        <taxon>Streptophyta</taxon>
        <taxon>Embryophyta</taxon>
        <taxon>Tracheophyta</taxon>
        <taxon>Spermatophyta</taxon>
        <taxon>Magnoliopsida</taxon>
        <taxon>Proteales</taxon>
        <taxon>Proteaceae</taxon>
        <taxon>Protea</taxon>
    </lineage>
</organism>
<evidence type="ECO:0000313" key="3">
    <source>
        <dbReference type="Proteomes" id="UP001141806"/>
    </source>
</evidence>
<comment type="caution">
    <text evidence="2">The sequence shown here is derived from an EMBL/GenBank/DDBJ whole genome shotgun (WGS) entry which is preliminary data.</text>
</comment>
<keyword evidence="3" id="KW-1185">Reference proteome</keyword>
<protein>
    <submittedName>
        <fullName evidence="2">Uncharacterized protein</fullName>
    </submittedName>
</protein>
<feature type="compositionally biased region" description="Basic and acidic residues" evidence="1">
    <location>
        <begin position="1"/>
        <end position="24"/>
    </location>
</feature>
<sequence>MAPTKREDDSRSHRGQHALRESGAIHRKGFPPNHFEYQLRRIIQQQSYICHYLRLFDLYKDAVIVFLTSCSWPYYEFYHRVIDELNRNSTCNEISSSKVTQREVWRLNSKASLSSKARVFGVEPGVLRVDGAAGVFFRAKMEGQCIRRTEIGDHIFSSIPVSLRAQVAIVVPQFVPSHCLRNAELKETSQTLVEKIEEQVRIASGRRHSLKKSVSQGCKT</sequence>
<accession>A0A9Q0KER7</accession>
<evidence type="ECO:0000256" key="1">
    <source>
        <dbReference type="SAM" id="MobiDB-lite"/>
    </source>
</evidence>
<name>A0A9Q0KER7_9MAGN</name>
<dbReference type="Proteomes" id="UP001141806">
    <property type="component" value="Unassembled WGS sequence"/>
</dbReference>
<evidence type="ECO:0000313" key="2">
    <source>
        <dbReference type="EMBL" id="KAJ4968971.1"/>
    </source>
</evidence>
<proteinExistence type="predicted"/>
<dbReference type="AlphaFoldDB" id="A0A9Q0KER7"/>
<gene>
    <name evidence="2" type="ORF">NE237_015672</name>
</gene>
<reference evidence="2" key="1">
    <citation type="journal article" date="2023" name="Plant J.">
        <title>The genome of the king protea, Protea cynaroides.</title>
        <authorList>
            <person name="Chang J."/>
            <person name="Duong T.A."/>
            <person name="Schoeman C."/>
            <person name="Ma X."/>
            <person name="Roodt D."/>
            <person name="Barker N."/>
            <person name="Li Z."/>
            <person name="Van de Peer Y."/>
            <person name="Mizrachi E."/>
        </authorList>
    </citation>
    <scope>NUCLEOTIDE SEQUENCE</scope>
    <source>
        <tissue evidence="2">Young leaves</tissue>
    </source>
</reference>
<feature type="region of interest" description="Disordered" evidence="1">
    <location>
        <begin position="1"/>
        <end position="27"/>
    </location>
</feature>
<dbReference type="EMBL" id="JAMYWD010000006">
    <property type="protein sequence ID" value="KAJ4968971.1"/>
    <property type="molecule type" value="Genomic_DNA"/>
</dbReference>